<dbReference type="AlphaFoldDB" id="A0A8J5X2R0"/>
<dbReference type="EMBL" id="JAGTXO010000041">
    <property type="protein sequence ID" value="KAG8459386.1"/>
    <property type="molecule type" value="Genomic_DNA"/>
</dbReference>
<feature type="chain" id="PRO_5035293365" description="Fucosyltransferase" evidence="2">
    <location>
        <begin position="24"/>
        <end position="864"/>
    </location>
</feature>
<reference evidence="3" key="1">
    <citation type="submission" date="2021-05" db="EMBL/GenBank/DDBJ databases">
        <title>The genome of the haptophyte Pavlova lutheri (Diacronema luteri, Pavlovales) - a model for lipid biosynthesis in eukaryotic algae.</title>
        <authorList>
            <person name="Hulatt C.J."/>
            <person name="Posewitz M.C."/>
        </authorList>
    </citation>
    <scope>NUCLEOTIDE SEQUENCE</scope>
    <source>
        <strain evidence="3">NIVA-4/92</strain>
    </source>
</reference>
<dbReference type="Proteomes" id="UP000751190">
    <property type="component" value="Unassembled WGS sequence"/>
</dbReference>
<name>A0A8J5X2R0_DIALT</name>
<evidence type="ECO:0000313" key="3">
    <source>
        <dbReference type="EMBL" id="KAG8459386.1"/>
    </source>
</evidence>
<protein>
    <recommendedName>
        <fullName evidence="5">Fucosyltransferase</fullName>
    </recommendedName>
</protein>
<evidence type="ECO:0000256" key="2">
    <source>
        <dbReference type="SAM" id="SignalP"/>
    </source>
</evidence>
<feature type="signal peptide" evidence="2">
    <location>
        <begin position="1"/>
        <end position="23"/>
    </location>
</feature>
<sequence>MPTGRRPGVRALLCLLLGGSGRAAVGEALGEAAVAPDGRPSVVAPAGSAHFAAHDVDASPARQAELLVLAAPHVLACYAAAAQSFGDEYAEPPLHIFSHLLTSVQAARVCARAGNDLSHSSGCGAEVRIFSLGAVRNGALGMLDLAGCCPALHAELAELLARSTTGATSALALALGERASSLLAIATLALALASGADSGAGGERASIALSAVPLHGGSMPERLWLYALLEASISPHLDACPPRAEHEPASSRRRWPIARAPDPPAHDASEQQRAAHMRELAVEAARPDPDEAAAAQLHLVLLHGHGHSFSRLAHAYRAAGKPHMPLVRLSQALLIPFDQLHTLPEHLASAAEDAPAGSRAHHALLAASREAVALAAAHDGARRWHEARRLENERLAIRPELALFTECAAAVAAEERLRADHRVFIATDNAHVGVWLVAQLPAGRGVRNAHLDGGRMNGYDEKLHNATQARIAMLDLVLASRARVLIGTHSSTYTMLAAGMSNASSHLLVYPAVFAACVRASSALSSHAAVSNRMPAGPRTGWGPLGAVGGTSCADAQGMNALQAVGGVYNPFVEEREQLLSEEAVGVRRKGAQEEGACAQRGVCVLAGACAAEEEARRVRALVATYAALHAREIAAAARAAERDAHWAVAARTADAPPARLLLATAYCNNIGNRAMNLLAYVLLAMSCRRALVVDGSWLRGFALPLGADVHTLPDALRASVLRALNGTSRARTNWIETEPGFCGPLLPAQCEGDAPVCAMPVELGAPHVLQLAANPQTREWYAQHIGYAGAGLRELMRWLFRPSADLEAEAERTELELCGAVRGCDIAMHVRRGRMRSDFFFPEEGQLNPSFPVVLGGDLGAHG</sequence>
<evidence type="ECO:0000313" key="4">
    <source>
        <dbReference type="Proteomes" id="UP000751190"/>
    </source>
</evidence>
<evidence type="ECO:0000256" key="1">
    <source>
        <dbReference type="SAM" id="MobiDB-lite"/>
    </source>
</evidence>
<comment type="caution">
    <text evidence="3">The sequence shown here is derived from an EMBL/GenBank/DDBJ whole genome shotgun (WGS) entry which is preliminary data.</text>
</comment>
<evidence type="ECO:0008006" key="5">
    <source>
        <dbReference type="Google" id="ProtNLM"/>
    </source>
</evidence>
<organism evidence="3 4">
    <name type="scientific">Diacronema lutheri</name>
    <name type="common">Unicellular marine alga</name>
    <name type="synonym">Monochrysis lutheri</name>
    <dbReference type="NCBI Taxonomy" id="2081491"/>
    <lineage>
        <taxon>Eukaryota</taxon>
        <taxon>Haptista</taxon>
        <taxon>Haptophyta</taxon>
        <taxon>Pavlovophyceae</taxon>
        <taxon>Pavlovales</taxon>
        <taxon>Pavlovaceae</taxon>
        <taxon>Diacronema</taxon>
    </lineage>
</organism>
<accession>A0A8J5X2R0</accession>
<proteinExistence type="predicted"/>
<dbReference type="Gene3D" id="3.40.50.11350">
    <property type="match status" value="1"/>
</dbReference>
<gene>
    <name evidence="3" type="ORF">KFE25_013022</name>
</gene>
<keyword evidence="2" id="KW-0732">Signal</keyword>
<feature type="region of interest" description="Disordered" evidence="1">
    <location>
        <begin position="238"/>
        <end position="272"/>
    </location>
</feature>
<keyword evidence="4" id="KW-1185">Reference proteome</keyword>